<feature type="domain" description="RNase H type-2" evidence="12">
    <location>
        <begin position="66"/>
        <end position="288"/>
    </location>
</feature>
<dbReference type="FunFam" id="1.10.10.460:FF:000001">
    <property type="entry name" value="Ribonuclease"/>
    <property type="match status" value="1"/>
</dbReference>
<dbReference type="AlphaFoldDB" id="A0AAV7IFW4"/>
<dbReference type="InterPro" id="IPR001352">
    <property type="entry name" value="RNase_HII/HIII"/>
</dbReference>
<keyword evidence="7 9" id="KW-0378">Hydrolase</keyword>
<comment type="function">
    <text evidence="10">Endonuclease that specifically degrades the RNA of RNA-DNA hybrids.</text>
</comment>
<evidence type="ECO:0000256" key="1">
    <source>
        <dbReference type="ARBA" id="ARBA00000077"/>
    </source>
</evidence>
<dbReference type="InterPro" id="IPR023160">
    <property type="entry name" value="RNase_HII_hlx-loop-hlx_cap_dom"/>
</dbReference>
<evidence type="ECO:0000256" key="8">
    <source>
        <dbReference type="ARBA" id="ARBA00024981"/>
    </source>
</evidence>
<feature type="region of interest" description="Disordered" evidence="11">
    <location>
        <begin position="1"/>
        <end position="31"/>
    </location>
</feature>
<dbReference type="NCBIfam" id="TIGR00729">
    <property type="entry name" value="ribonuclease HII"/>
    <property type="match status" value="1"/>
</dbReference>
<dbReference type="InterPro" id="IPR024567">
    <property type="entry name" value="RNase_HII/HIII_dom"/>
</dbReference>
<evidence type="ECO:0000256" key="10">
    <source>
        <dbReference type="RuleBase" id="RU003515"/>
    </source>
</evidence>
<evidence type="ECO:0000313" key="13">
    <source>
        <dbReference type="EMBL" id="KAH0560510.1"/>
    </source>
</evidence>
<organism evidence="13 14">
    <name type="scientific">Cotesia glomerata</name>
    <name type="common">Lepidopteran parasitic wasp</name>
    <name type="synonym">Apanteles glomeratus</name>
    <dbReference type="NCBI Taxonomy" id="32391"/>
    <lineage>
        <taxon>Eukaryota</taxon>
        <taxon>Metazoa</taxon>
        <taxon>Ecdysozoa</taxon>
        <taxon>Arthropoda</taxon>
        <taxon>Hexapoda</taxon>
        <taxon>Insecta</taxon>
        <taxon>Pterygota</taxon>
        <taxon>Neoptera</taxon>
        <taxon>Endopterygota</taxon>
        <taxon>Hymenoptera</taxon>
        <taxon>Apocrita</taxon>
        <taxon>Ichneumonoidea</taxon>
        <taxon>Braconidae</taxon>
        <taxon>Microgastrinae</taxon>
        <taxon>Cotesia</taxon>
    </lineage>
</organism>
<proteinExistence type="inferred from homology"/>
<dbReference type="Proteomes" id="UP000826195">
    <property type="component" value="Unassembled WGS sequence"/>
</dbReference>
<dbReference type="PROSITE" id="PS51975">
    <property type="entry name" value="RNASE_H_2"/>
    <property type="match status" value="1"/>
</dbReference>
<dbReference type="Gene3D" id="3.30.420.10">
    <property type="entry name" value="Ribonuclease H-like superfamily/Ribonuclease H"/>
    <property type="match status" value="1"/>
</dbReference>
<keyword evidence="5 9" id="KW-0479">Metal-binding</keyword>
<dbReference type="GO" id="GO:0004523">
    <property type="term" value="F:RNA-DNA hybrid ribonuclease activity"/>
    <property type="evidence" value="ECO:0007669"/>
    <property type="project" value="UniProtKB-UniRule"/>
</dbReference>
<evidence type="ECO:0000256" key="7">
    <source>
        <dbReference type="ARBA" id="ARBA00022801"/>
    </source>
</evidence>
<dbReference type="GO" id="GO:0006298">
    <property type="term" value="P:mismatch repair"/>
    <property type="evidence" value="ECO:0007669"/>
    <property type="project" value="TreeGrafter"/>
</dbReference>
<dbReference type="GO" id="GO:0043137">
    <property type="term" value="P:DNA replication, removal of RNA primer"/>
    <property type="evidence" value="ECO:0007669"/>
    <property type="project" value="TreeGrafter"/>
</dbReference>
<comment type="cofactor">
    <cofactor evidence="2">
        <name>Mg(2+)</name>
        <dbReference type="ChEBI" id="CHEBI:18420"/>
    </cofactor>
</comment>
<dbReference type="GO" id="GO:0032299">
    <property type="term" value="C:ribonuclease H2 complex"/>
    <property type="evidence" value="ECO:0007669"/>
    <property type="project" value="TreeGrafter"/>
</dbReference>
<dbReference type="PANTHER" id="PTHR10954">
    <property type="entry name" value="RIBONUCLEASE H2 SUBUNIT A"/>
    <property type="match status" value="1"/>
</dbReference>
<comment type="caution">
    <text evidence="13">The sequence shown here is derived from an EMBL/GenBank/DDBJ whole genome shotgun (WGS) entry which is preliminary data.</text>
</comment>
<keyword evidence="6 9" id="KW-0255">Endonuclease</keyword>
<dbReference type="Pfam" id="PF01351">
    <property type="entry name" value="RNase_HII"/>
    <property type="match status" value="1"/>
</dbReference>
<feature type="binding site" evidence="9">
    <location>
        <position position="180"/>
    </location>
    <ligand>
        <name>a divalent metal cation</name>
        <dbReference type="ChEBI" id="CHEBI:60240"/>
    </ligand>
</feature>
<feature type="binding site" evidence="9">
    <location>
        <position position="72"/>
    </location>
    <ligand>
        <name>a divalent metal cation</name>
        <dbReference type="ChEBI" id="CHEBI:60240"/>
    </ligand>
</feature>
<dbReference type="PANTHER" id="PTHR10954:SF7">
    <property type="entry name" value="RIBONUCLEASE H2 SUBUNIT A"/>
    <property type="match status" value="1"/>
</dbReference>
<evidence type="ECO:0000313" key="14">
    <source>
        <dbReference type="Proteomes" id="UP000826195"/>
    </source>
</evidence>
<dbReference type="InterPro" id="IPR036397">
    <property type="entry name" value="RNaseH_sf"/>
</dbReference>
<dbReference type="EMBL" id="JAHXZJ010000374">
    <property type="protein sequence ID" value="KAH0560510.1"/>
    <property type="molecule type" value="Genomic_DNA"/>
</dbReference>
<dbReference type="InterPro" id="IPR012337">
    <property type="entry name" value="RNaseH-like_sf"/>
</dbReference>
<evidence type="ECO:0000256" key="2">
    <source>
        <dbReference type="ARBA" id="ARBA00001946"/>
    </source>
</evidence>
<reference evidence="13 14" key="1">
    <citation type="journal article" date="2021" name="J. Hered.">
        <title>A chromosome-level genome assembly of the parasitoid wasp, Cotesia glomerata (Hymenoptera: Braconidae).</title>
        <authorList>
            <person name="Pinto B.J."/>
            <person name="Weis J.J."/>
            <person name="Gamble T."/>
            <person name="Ode P.J."/>
            <person name="Paul R."/>
            <person name="Zaspel J.M."/>
        </authorList>
    </citation>
    <scope>NUCLEOTIDE SEQUENCE [LARGE SCALE GENOMIC DNA]</scope>
    <source>
        <strain evidence="13">CgM1</strain>
    </source>
</reference>
<dbReference type="CDD" id="cd07181">
    <property type="entry name" value="RNase_HII_eukaryota_like"/>
    <property type="match status" value="1"/>
</dbReference>
<sequence>METSEITDAKDNESAPVSDVNDSASEKKLTDHISNREDLTSYFEESNHSDNKIYRTKIPKICLDEPCMLGVDEAGRGPVLGPMVYGITFTPISKKQLLVDIGCADSKTLSEEERDGIFDKIIEHPEEIGWAVEAISPTFICNSMYQRCKSSLNEVSMNSAIGLIKGAIEAGVNIEEIYVDTVGKPGKYQDKLKSIFPEIKTLIVAKKADSTYPVVSAASICAKVSRDHALRAWQFREGEPKGDYGTGYPHDTVTKQWLTDNIDPVFGFPQIVRFSWSTAEKILETDAETIEWENIESASVPKKQKISSFFLALSEDGQMQKKKHDFFTNRCITNTIKL</sequence>
<protein>
    <recommendedName>
        <fullName evidence="10">Ribonuclease</fullName>
        <ecNumber evidence="10">3.1.26.4</ecNumber>
    </recommendedName>
</protein>
<gene>
    <name evidence="13" type="ORF">KQX54_005438</name>
</gene>
<dbReference type="FunFam" id="3.30.420.10:FF:000016">
    <property type="entry name" value="Ribonuclease"/>
    <property type="match status" value="1"/>
</dbReference>
<feature type="binding site" evidence="9">
    <location>
        <position position="73"/>
    </location>
    <ligand>
        <name>a divalent metal cation</name>
        <dbReference type="ChEBI" id="CHEBI:60240"/>
    </ligand>
</feature>
<comment type="cofactor">
    <cofactor evidence="9">
        <name>Mn(2+)</name>
        <dbReference type="ChEBI" id="CHEBI:29035"/>
    </cofactor>
    <cofactor evidence="9">
        <name>Mg(2+)</name>
        <dbReference type="ChEBI" id="CHEBI:18420"/>
    </cofactor>
    <text evidence="9">Manganese or magnesium. Binds 1 divalent metal ion per monomer in the absence of substrate. May bind a second metal ion after substrate binding.</text>
</comment>
<dbReference type="GO" id="GO:0046872">
    <property type="term" value="F:metal ion binding"/>
    <property type="evidence" value="ECO:0007669"/>
    <property type="project" value="UniProtKB-KW"/>
</dbReference>
<name>A0AAV7IFW4_COTGL</name>
<dbReference type="SUPFAM" id="SSF53098">
    <property type="entry name" value="Ribonuclease H-like"/>
    <property type="match status" value="1"/>
</dbReference>
<comment type="function">
    <text evidence="8">Catalytic subunit of RNase HII, an endonuclease that specifically degrades the RNA of RNA:DNA hybrids. Participates in DNA replication, possibly by mediating the removal of lagging-strand Okazaki fragment RNA primers during DNA replication. Mediates the excision of single ribonucleotides from DNA:RNA duplexes.</text>
</comment>
<dbReference type="InterPro" id="IPR004649">
    <property type="entry name" value="RNase_H2_suA"/>
</dbReference>
<evidence type="ECO:0000256" key="4">
    <source>
        <dbReference type="ARBA" id="ARBA00022722"/>
    </source>
</evidence>
<dbReference type="GO" id="GO:0003723">
    <property type="term" value="F:RNA binding"/>
    <property type="evidence" value="ECO:0007669"/>
    <property type="project" value="UniProtKB-UniRule"/>
</dbReference>
<accession>A0AAV7IFW4</accession>
<evidence type="ECO:0000256" key="5">
    <source>
        <dbReference type="ARBA" id="ARBA00022723"/>
    </source>
</evidence>
<evidence type="ECO:0000256" key="6">
    <source>
        <dbReference type="ARBA" id="ARBA00022759"/>
    </source>
</evidence>
<evidence type="ECO:0000256" key="11">
    <source>
        <dbReference type="SAM" id="MobiDB-lite"/>
    </source>
</evidence>
<comment type="similarity">
    <text evidence="3">Belongs to the RNase HII family. Eukaryotic subfamily.</text>
</comment>
<dbReference type="Gene3D" id="1.10.10.460">
    <property type="entry name" value="Ribonuclease hii. Domain 2"/>
    <property type="match status" value="1"/>
</dbReference>
<dbReference type="EC" id="3.1.26.4" evidence="10"/>
<evidence type="ECO:0000256" key="9">
    <source>
        <dbReference type="PROSITE-ProRule" id="PRU01319"/>
    </source>
</evidence>
<evidence type="ECO:0000256" key="3">
    <source>
        <dbReference type="ARBA" id="ARBA00007058"/>
    </source>
</evidence>
<keyword evidence="4 9" id="KW-0540">Nuclease</keyword>
<comment type="catalytic activity">
    <reaction evidence="1 9 10">
        <text>Endonucleolytic cleavage to 5'-phosphomonoester.</text>
        <dbReference type="EC" id="3.1.26.4"/>
    </reaction>
</comment>
<evidence type="ECO:0000259" key="12">
    <source>
        <dbReference type="PROSITE" id="PS51975"/>
    </source>
</evidence>
<keyword evidence="14" id="KW-1185">Reference proteome</keyword>